<proteinExistence type="predicted"/>
<sequence>MKRLYQHRGHAIDVSVEAQCPAYPTQDNPCAVPDYVALLTIYSDESNAVPMQGPLRIERTTERVFASEAEALMGGFSEGRRIVDMKIESNERSRQGTA</sequence>
<evidence type="ECO:0000313" key="1">
    <source>
        <dbReference type="EMBL" id="POR47492.1"/>
    </source>
</evidence>
<organism evidence="1 2">
    <name type="scientific">Paraburkholderia eburnea</name>
    <dbReference type="NCBI Taxonomy" id="1189126"/>
    <lineage>
        <taxon>Bacteria</taxon>
        <taxon>Pseudomonadati</taxon>
        <taxon>Pseudomonadota</taxon>
        <taxon>Betaproteobacteria</taxon>
        <taxon>Burkholderiales</taxon>
        <taxon>Burkholderiaceae</taxon>
        <taxon>Paraburkholderia</taxon>
    </lineage>
</organism>
<dbReference type="OrthoDB" id="9111756at2"/>
<name>A0A2S4LYG1_9BURK</name>
<evidence type="ECO:0000313" key="2">
    <source>
        <dbReference type="Proteomes" id="UP000237381"/>
    </source>
</evidence>
<comment type="caution">
    <text evidence="1">The sequence shown here is derived from an EMBL/GenBank/DDBJ whole genome shotgun (WGS) entry which is preliminary data.</text>
</comment>
<dbReference type="AlphaFoldDB" id="A0A2S4LYG1"/>
<reference evidence="1 2" key="1">
    <citation type="submission" date="2018-01" db="EMBL/GenBank/DDBJ databases">
        <title>Genomic Encyclopedia of Type Strains, Phase III (KMG-III): the genomes of soil and plant-associated and newly described type strains.</title>
        <authorList>
            <person name="Whitman W."/>
        </authorList>
    </citation>
    <scope>NUCLEOTIDE SEQUENCE [LARGE SCALE GENOMIC DNA]</scope>
    <source>
        <strain evidence="1 2">JCM 18070</strain>
    </source>
</reference>
<dbReference type="Proteomes" id="UP000237381">
    <property type="component" value="Unassembled WGS sequence"/>
</dbReference>
<dbReference type="RefSeq" id="WP_103706840.1">
    <property type="nucleotide sequence ID" value="NZ_PQGA01000018.1"/>
</dbReference>
<dbReference type="EMBL" id="PQGA01000018">
    <property type="protein sequence ID" value="POR47492.1"/>
    <property type="molecule type" value="Genomic_DNA"/>
</dbReference>
<gene>
    <name evidence="1" type="ORF">B0G62_11883</name>
</gene>
<protein>
    <submittedName>
        <fullName evidence="1">Uncharacterized protein</fullName>
    </submittedName>
</protein>
<accession>A0A2S4LYG1</accession>
<keyword evidence="2" id="KW-1185">Reference proteome</keyword>